<keyword evidence="5" id="KW-0813">Transport</keyword>
<evidence type="ECO:0000256" key="9">
    <source>
        <dbReference type="ARBA" id="ARBA00023136"/>
    </source>
</evidence>
<evidence type="ECO:0000256" key="4">
    <source>
        <dbReference type="ARBA" id="ARBA00018070"/>
    </source>
</evidence>
<evidence type="ECO:0000256" key="8">
    <source>
        <dbReference type="ARBA" id="ARBA00023055"/>
    </source>
</evidence>
<dbReference type="GO" id="GO:0005789">
    <property type="term" value="C:endoplasmic reticulum membrane"/>
    <property type="evidence" value="ECO:0007669"/>
    <property type="project" value="UniProtKB-SubCell"/>
</dbReference>
<feature type="region of interest" description="Disordered" evidence="12">
    <location>
        <begin position="447"/>
        <end position="492"/>
    </location>
</feature>
<sequence length="2063" mass="231048">MPWYMLQVPENIKKRACIYLLQRYLGQFFEEKLTLDQLSVDLYNGTGTVKNISLDVQALNELGEKQNWPMEFVDGYVEELFVSVPWGSLLKDSSFIEVRGLKITVQPKQRNECATSMFESMWSSMTNSMQLAEECIKQDPTNPVDAAQPLEVIERFAQTIDSILSRVKVKFSNSVIQIEHVPKDSSTGVALQINIPHMEYMDAAGDDPPTGESLNTNNLEQNKAFIVSSFTTKNFYFQGVTLSTVEFPSRARTFSRSVIYQSTISNSQEKEDSFVTMIEKNLKAEINEQSPESNEADITKDKVRERSRTPSLSEFENERHVIQFGRLVGKQQISVRLKQSEEVQGPKVSLSMELGSLILFLSPRQVHVLLELANGLSSPDTEDTSNVSRQKCVEKPMSGLDYQRIEQELQQNIHPSYTFQSPGLQGIQGWSTAALEDSDNDENYLPMQGTSSGGGMCDSTLSGTTSSMESSLSSSMMSSVTEPSSKTRRRVSNIDSDPTAEISHFKVTVASLALVILHEDILTLAADQEQMLLISSVRQMQNTSELFFSKLGMFGNKDFESAKSQFEKACSSNHLRLLAAPLHIEGNETTTLSAFSIAGKLTVAKLELLECLCYGKGESIEYINLLCFTEGNGSLGGGAMKPSLKLAFKHVEKSTKTAISRLSSVPKTDLTISLEPCVIEVDITIVDRICAILNPQPVCVINKQINNVWSIPSSTNLTATPSDSRIDFKLVSPCVNLKLRFPIPDFRPVHDMQRNPWWKRHVRSDYAVIILHDLSTCTNWYTSQPCQKYVLQCSGCDIQYVEADTEVLLPIARIGTNEKQGASLQDGFNWPRLVLKIYPKIKAEMELEQKLETEPSIMNQSVYGTLDNNATERGPFSAKRIVHESDTPHYKPQQEDTEELVMPGDKQEMSEFIELTTEGARIQLDISLPSVSMQFASKHIYELIYNRINNDLLLWEPSSPKPKPQTVDNIYTGFVAPANPETQEMFSMCRSGIKFESDSDSDDEDLDPEMSGIFYSTYDRIKQSHKQQLKVVEAKGQSYLVLNLHIGAGLLCMNVPVRDLSTNVIPGQHAEFLINVEDATIFSVTGYHGDDNLGFVCVQANHAQLYHCDMISSPSQSPPLKHVGTSVARHLHPTIYKSESGVLVNVSDRSNNRDMISVAIRIQANHETHHVKTVRVALGISRATLRHRVCQEPNSWITQMIDVFNVLDYPIPGYHAKDILTELHLHVWDCAIDYRPLYLPIRSVVTMGNFTMSSHLSAQANTSTLRFIFEDCALFLSEKAPPKSGVPSLTPVDLKRDYINVIDVGLFELSLKTNDKISGINPHIDLRASNNIVHIRTCADSGRALTQLITYFASDGDVISAETNNVGSTFSSPRHQPEQELISVEPQDISNLSKSQHQQVNDLLGEAMKESVSVQDEVIDMSSLGAKMFFFPDESNPLPEMGKPLPQVTRELGDVAFRSNKSSDTDDDFCFVGDEAGLGILPKNGVPEIRWLTDDPLRIIDNHFAIPVGKTDLLKPPKNYPTPIMRYTLCEMSVIWHMYGGSDFKTSDNSKQKKTVNFSDLRDSVCYSNTRSGEVIFTNIEKKKPNLSWQVEGGANRDHDTLMELQLNKVRFQHEVYPENTVQASRQVVIVSELEVRDRLATSQINKFLYQYTSQARPKQSHAHMIVVKAIHIRPDPKLKTQECCLKISLLPLRLNIDQDSLLFLISFFNELSGNNPKAADELPNPSSKHNTPTHQPPIMTVKVENQDEIAQHAQKMIDDNLLILLEENKVFEETNQVSKATPSSNEDGPPVYFRNVIFSPEVPIRLDYQGKRVDMTHGPLPGLLMGLGQLNCSELRLKRLSHRHGLLGIEKLVSYCLHEWLQDIKKNQLPSLLGGVGPMHSVVQLFQGIRDLFWLPIEQYQKDGRIVRGLQRGANSFTTSTAMAALELTSRIIHLIQITAETAYDMVSPGPSVRRKAKSKGRKKRYAQPQDIREGMANAYMLVKEGIGETADNLVRVASHEHEQKGYSGAVGGVLRQIPPTVVKPIIIATEATNNLLGGMQSQLVPDARREAKQKWRSDDDG</sequence>
<dbReference type="PANTHER" id="PTHR13190:SF1">
    <property type="entry name" value="AUTOPHAGY-RELATED 2, ISOFORM A"/>
    <property type="match status" value="1"/>
</dbReference>
<organism evidence="13 14">
    <name type="scientific">Aquatica leii</name>
    <dbReference type="NCBI Taxonomy" id="1421715"/>
    <lineage>
        <taxon>Eukaryota</taxon>
        <taxon>Metazoa</taxon>
        <taxon>Ecdysozoa</taxon>
        <taxon>Arthropoda</taxon>
        <taxon>Hexapoda</taxon>
        <taxon>Insecta</taxon>
        <taxon>Pterygota</taxon>
        <taxon>Neoptera</taxon>
        <taxon>Endopterygota</taxon>
        <taxon>Coleoptera</taxon>
        <taxon>Polyphaga</taxon>
        <taxon>Elateriformia</taxon>
        <taxon>Elateroidea</taxon>
        <taxon>Lampyridae</taxon>
        <taxon>Luciolinae</taxon>
        <taxon>Aquatica</taxon>
    </lineage>
</organism>
<feature type="region of interest" description="Disordered" evidence="12">
    <location>
        <begin position="1949"/>
        <end position="1971"/>
    </location>
</feature>
<dbReference type="EMBL" id="JARPUR010000001">
    <property type="protein sequence ID" value="KAK4884514.1"/>
    <property type="molecule type" value="Genomic_DNA"/>
</dbReference>
<evidence type="ECO:0000256" key="6">
    <source>
        <dbReference type="ARBA" id="ARBA00022824"/>
    </source>
</evidence>
<dbReference type="GO" id="GO:0043495">
    <property type="term" value="F:protein-membrane adaptor activity"/>
    <property type="evidence" value="ECO:0007669"/>
    <property type="project" value="TreeGrafter"/>
</dbReference>
<keyword evidence="6" id="KW-0256">Endoplasmic reticulum</keyword>
<dbReference type="GO" id="GO:0061709">
    <property type="term" value="P:reticulophagy"/>
    <property type="evidence" value="ECO:0007669"/>
    <property type="project" value="TreeGrafter"/>
</dbReference>
<keyword evidence="8" id="KW-0445">Lipid transport</keyword>
<comment type="similarity">
    <text evidence="3">Belongs to the ATG2 family.</text>
</comment>
<comment type="caution">
    <text evidence="13">The sequence shown here is derived from an EMBL/GenBank/DDBJ whole genome shotgun (WGS) entry which is preliminary data.</text>
</comment>
<feature type="region of interest" description="Disordered" evidence="12">
    <location>
        <begin position="288"/>
        <end position="312"/>
    </location>
</feature>
<protein>
    <recommendedName>
        <fullName evidence="4">Autophagy-related protein 2</fullName>
    </recommendedName>
</protein>
<comment type="catalytic activity">
    <reaction evidence="11">
        <text>a 1,2-diacyl-sn-glycero-3-phosphoethanolamine(in) = a 1,2-diacyl-sn-glycero-3-phosphoethanolamine(out)</text>
        <dbReference type="Rhea" id="RHEA:38895"/>
        <dbReference type="ChEBI" id="CHEBI:64612"/>
    </reaction>
</comment>
<comment type="subcellular location">
    <subcellularLocation>
        <location evidence="1">Endoplasmic reticulum membrane</location>
        <topology evidence="1">Peripheral membrane protein</topology>
    </subcellularLocation>
    <subcellularLocation>
        <location evidence="2">Preautophagosomal structure membrane</location>
        <topology evidence="2">Peripheral membrane protein</topology>
    </subcellularLocation>
</comment>
<dbReference type="GO" id="GO:0006869">
    <property type="term" value="P:lipid transport"/>
    <property type="evidence" value="ECO:0007669"/>
    <property type="project" value="UniProtKB-KW"/>
</dbReference>
<feature type="compositionally biased region" description="Basic residues" evidence="12">
    <location>
        <begin position="1954"/>
        <end position="1967"/>
    </location>
</feature>
<evidence type="ECO:0000313" key="13">
    <source>
        <dbReference type="EMBL" id="KAK4884514.1"/>
    </source>
</evidence>
<evidence type="ECO:0000256" key="11">
    <source>
        <dbReference type="ARBA" id="ARBA00024615"/>
    </source>
</evidence>
<evidence type="ECO:0000256" key="10">
    <source>
        <dbReference type="ARBA" id="ARBA00024479"/>
    </source>
</evidence>
<feature type="compositionally biased region" description="Basic and acidic residues" evidence="12">
    <location>
        <begin position="297"/>
        <end position="308"/>
    </location>
</feature>
<evidence type="ECO:0000256" key="3">
    <source>
        <dbReference type="ARBA" id="ARBA00009714"/>
    </source>
</evidence>
<dbReference type="Proteomes" id="UP001353858">
    <property type="component" value="Unassembled WGS sequence"/>
</dbReference>
<dbReference type="InterPro" id="IPR026849">
    <property type="entry name" value="ATG2"/>
</dbReference>
<evidence type="ECO:0000256" key="12">
    <source>
        <dbReference type="SAM" id="MobiDB-lite"/>
    </source>
</evidence>
<dbReference type="Pfam" id="PF13329">
    <property type="entry name" value="ATG2_CAD"/>
    <property type="match status" value="3"/>
</dbReference>
<evidence type="ECO:0000256" key="2">
    <source>
        <dbReference type="ARBA" id="ARBA00004623"/>
    </source>
</evidence>
<dbReference type="GO" id="GO:0034045">
    <property type="term" value="C:phagophore assembly site membrane"/>
    <property type="evidence" value="ECO:0007669"/>
    <property type="project" value="UniProtKB-SubCell"/>
</dbReference>
<keyword evidence="14" id="KW-1185">Reference proteome</keyword>
<dbReference type="GO" id="GO:0034727">
    <property type="term" value="P:piecemeal microautophagy of the nucleus"/>
    <property type="evidence" value="ECO:0007669"/>
    <property type="project" value="TreeGrafter"/>
</dbReference>
<keyword evidence="7" id="KW-0072">Autophagy</keyword>
<dbReference type="GO" id="GO:0000045">
    <property type="term" value="P:autophagosome assembly"/>
    <property type="evidence" value="ECO:0007669"/>
    <property type="project" value="TreeGrafter"/>
</dbReference>
<dbReference type="PANTHER" id="PTHR13190">
    <property type="entry name" value="AUTOPHAGY-RELATED 2, ISOFORM A"/>
    <property type="match status" value="1"/>
</dbReference>
<name>A0AAN7PFD5_9COLE</name>
<proteinExistence type="inferred from homology"/>
<evidence type="ECO:0000313" key="14">
    <source>
        <dbReference type="Proteomes" id="UP001353858"/>
    </source>
</evidence>
<dbReference type="GO" id="GO:0032266">
    <property type="term" value="F:phosphatidylinositol-3-phosphate binding"/>
    <property type="evidence" value="ECO:0007669"/>
    <property type="project" value="TreeGrafter"/>
</dbReference>
<evidence type="ECO:0000256" key="7">
    <source>
        <dbReference type="ARBA" id="ARBA00023006"/>
    </source>
</evidence>
<accession>A0AAN7PFD5</accession>
<dbReference type="GO" id="GO:0000422">
    <property type="term" value="P:autophagy of mitochondrion"/>
    <property type="evidence" value="ECO:0007669"/>
    <property type="project" value="TreeGrafter"/>
</dbReference>
<dbReference type="GO" id="GO:0061723">
    <property type="term" value="P:glycophagy"/>
    <property type="evidence" value="ECO:0007669"/>
    <property type="project" value="TreeGrafter"/>
</dbReference>
<keyword evidence="9" id="KW-0472">Membrane</keyword>
<feature type="compositionally biased region" description="Low complexity" evidence="12">
    <location>
        <begin position="459"/>
        <end position="484"/>
    </location>
</feature>
<evidence type="ECO:0000256" key="5">
    <source>
        <dbReference type="ARBA" id="ARBA00022448"/>
    </source>
</evidence>
<comment type="catalytic activity">
    <reaction evidence="10">
        <text>a 1,2-diacyl-sn-glycero-3-phospho-L-serine(in) = a 1,2-diacyl-sn-glycero-3-phospho-L-serine(out)</text>
        <dbReference type="Rhea" id="RHEA:38663"/>
        <dbReference type="ChEBI" id="CHEBI:57262"/>
    </reaction>
</comment>
<reference evidence="14" key="1">
    <citation type="submission" date="2023-01" db="EMBL/GenBank/DDBJ databases">
        <title>Key to firefly adult light organ development and bioluminescence: homeobox transcription factors regulate luciferase expression and transportation to peroxisome.</title>
        <authorList>
            <person name="Fu X."/>
        </authorList>
    </citation>
    <scope>NUCLEOTIDE SEQUENCE [LARGE SCALE GENOMIC DNA]</scope>
</reference>
<gene>
    <name evidence="13" type="ORF">RN001_000785</name>
</gene>
<evidence type="ECO:0000256" key="1">
    <source>
        <dbReference type="ARBA" id="ARBA00004406"/>
    </source>
</evidence>
<dbReference type="GO" id="GO:0061908">
    <property type="term" value="C:phagophore"/>
    <property type="evidence" value="ECO:0007669"/>
    <property type="project" value="TreeGrafter"/>
</dbReference>